<sequence>MQVLIAGDPGGKWLPWLCEWGYDPVVTRSADEAVGKLMASTGPLIALLMPGLSTVDAGAVCRQVRSEAGLRYVFVIRSDDDSRPQTIAELLEAGADQVLPATVSPLELEQRIAVGRRIAQLQQRFAEASEMLHVMATTDALTGLRNRSEILRVLDRELNRMHRHGYTLSVLMIDVDHFKKINDQYGHPAGDEVLRRIGNVLQTAMRSYDEIGRYGGEEFIAILPETTLHQAISAAERIRACVEQAEVRYNGLRFDLSISVGAVSSFGKEDTPGGLIERADMALYAAKQAGRNCVCGFPNELPARPEAAFVMDAGHA</sequence>
<dbReference type="InParanoid" id="A0A517SFA9"/>
<evidence type="ECO:0000259" key="3">
    <source>
        <dbReference type="PROSITE" id="PS50887"/>
    </source>
</evidence>
<dbReference type="CDD" id="cd01949">
    <property type="entry name" value="GGDEF"/>
    <property type="match status" value="1"/>
</dbReference>
<gene>
    <name evidence="4" type="primary">pleD_2</name>
    <name evidence="4" type="ORF">Pan44_28490</name>
</gene>
<dbReference type="GO" id="GO:0052621">
    <property type="term" value="F:diguanylate cyclase activity"/>
    <property type="evidence" value="ECO:0007669"/>
    <property type="project" value="UniProtKB-EC"/>
</dbReference>
<dbReference type="InterPro" id="IPR000160">
    <property type="entry name" value="GGDEF_dom"/>
</dbReference>
<dbReference type="SMART" id="SM00267">
    <property type="entry name" value="GGDEF"/>
    <property type="match status" value="1"/>
</dbReference>
<dbReference type="Gene3D" id="3.40.50.2300">
    <property type="match status" value="1"/>
</dbReference>
<dbReference type="FunCoup" id="A0A517SFA9">
    <property type="interactions" value="43"/>
</dbReference>
<dbReference type="InterPro" id="IPR050469">
    <property type="entry name" value="Diguanylate_Cyclase"/>
</dbReference>
<feature type="domain" description="GGDEF" evidence="3">
    <location>
        <begin position="166"/>
        <end position="299"/>
    </location>
</feature>
<dbReference type="SUPFAM" id="SSF52172">
    <property type="entry name" value="CheY-like"/>
    <property type="match status" value="1"/>
</dbReference>
<dbReference type="PROSITE" id="PS50887">
    <property type="entry name" value="GGDEF"/>
    <property type="match status" value="1"/>
</dbReference>
<organism evidence="4 5">
    <name type="scientific">Caulifigura coniformis</name>
    <dbReference type="NCBI Taxonomy" id="2527983"/>
    <lineage>
        <taxon>Bacteria</taxon>
        <taxon>Pseudomonadati</taxon>
        <taxon>Planctomycetota</taxon>
        <taxon>Planctomycetia</taxon>
        <taxon>Planctomycetales</taxon>
        <taxon>Planctomycetaceae</taxon>
        <taxon>Caulifigura</taxon>
    </lineage>
</organism>
<dbReference type="EMBL" id="CP036271">
    <property type="protein sequence ID" value="QDT54811.1"/>
    <property type="molecule type" value="Genomic_DNA"/>
</dbReference>
<dbReference type="RefSeq" id="WP_145030636.1">
    <property type="nucleotide sequence ID" value="NZ_CP036271.1"/>
</dbReference>
<evidence type="ECO:0000256" key="1">
    <source>
        <dbReference type="ARBA" id="ARBA00012528"/>
    </source>
</evidence>
<name>A0A517SFA9_9PLAN</name>
<dbReference type="Pfam" id="PF00990">
    <property type="entry name" value="GGDEF"/>
    <property type="match status" value="1"/>
</dbReference>
<accession>A0A517SFA9</accession>
<dbReference type="KEGG" id="ccos:Pan44_28490"/>
<dbReference type="AlphaFoldDB" id="A0A517SFA9"/>
<dbReference type="OrthoDB" id="244535at2"/>
<dbReference type="EC" id="2.7.7.65" evidence="1"/>
<dbReference type="FunFam" id="3.30.70.270:FF:000001">
    <property type="entry name" value="Diguanylate cyclase domain protein"/>
    <property type="match status" value="1"/>
</dbReference>
<dbReference type="Proteomes" id="UP000315700">
    <property type="component" value="Chromosome"/>
</dbReference>
<dbReference type="SUPFAM" id="SSF55073">
    <property type="entry name" value="Nucleotide cyclase"/>
    <property type="match status" value="1"/>
</dbReference>
<dbReference type="PANTHER" id="PTHR45138:SF9">
    <property type="entry name" value="DIGUANYLATE CYCLASE DGCM-RELATED"/>
    <property type="match status" value="1"/>
</dbReference>
<reference evidence="4 5" key="1">
    <citation type="submission" date="2019-02" db="EMBL/GenBank/DDBJ databases">
        <title>Deep-cultivation of Planctomycetes and their phenomic and genomic characterization uncovers novel biology.</title>
        <authorList>
            <person name="Wiegand S."/>
            <person name="Jogler M."/>
            <person name="Boedeker C."/>
            <person name="Pinto D."/>
            <person name="Vollmers J."/>
            <person name="Rivas-Marin E."/>
            <person name="Kohn T."/>
            <person name="Peeters S.H."/>
            <person name="Heuer A."/>
            <person name="Rast P."/>
            <person name="Oberbeckmann S."/>
            <person name="Bunk B."/>
            <person name="Jeske O."/>
            <person name="Meyerdierks A."/>
            <person name="Storesund J.E."/>
            <person name="Kallscheuer N."/>
            <person name="Luecker S."/>
            <person name="Lage O.M."/>
            <person name="Pohl T."/>
            <person name="Merkel B.J."/>
            <person name="Hornburger P."/>
            <person name="Mueller R.-W."/>
            <person name="Bruemmer F."/>
            <person name="Labrenz M."/>
            <person name="Spormann A.M."/>
            <person name="Op den Camp H."/>
            <person name="Overmann J."/>
            <person name="Amann R."/>
            <person name="Jetten M.S.M."/>
            <person name="Mascher T."/>
            <person name="Medema M.H."/>
            <person name="Devos D.P."/>
            <person name="Kaster A.-K."/>
            <person name="Ovreas L."/>
            <person name="Rohde M."/>
            <person name="Galperin M.Y."/>
            <person name="Jogler C."/>
        </authorList>
    </citation>
    <scope>NUCLEOTIDE SEQUENCE [LARGE SCALE GENOMIC DNA]</scope>
    <source>
        <strain evidence="4 5">Pan44</strain>
    </source>
</reference>
<dbReference type="InterPro" id="IPR043128">
    <property type="entry name" value="Rev_trsase/Diguanyl_cyclase"/>
</dbReference>
<dbReference type="InterPro" id="IPR029787">
    <property type="entry name" value="Nucleotide_cyclase"/>
</dbReference>
<keyword evidence="5" id="KW-1185">Reference proteome</keyword>
<dbReference type="PANTHER" id="PTHR45138">
    <property type="entry name" value="REGULATORY COMPONENTS OF SENSORY TRANSDUCTION SYSTEM"/>
    <property type="match status" value="1"/>
</dbReference>
<evidence type="ECO:0000313" key="4">
    <source>
        <dbReference type="EMBL" id="QDT54811.1"/>
    </source>
</evidence>
<dbReference type="Gene3D" id="3.30.70.270">
    <property type="match status" value="1"/>
</dbReference>
<proteinExistence type="predicted"/>
<dbReference type="InterPro" id="IPR011006">
    <property type="entry name" value="CheY-like_superfamily"/>
</dbReference>
<comment type="catalytic activity">
    <reaction evidence="2">
        <text>2 GTP = 3',3'-c-di-GMP + 2 diphosphate</text>
        <dbReference type="Rhea" id="RHEA:24898"/>
        <dbReference type="ChEBI" id="CHEBI:33019"/>
        <dbReference type="ChEBI" id="CHEBI:37565"/>
        <dbReference type="ChEBI" id="CHEBI:58805"/>
        <dbReference type="EC" id="2.7.7.65"/>
    </reaction>
</comment>
<protein>
    <recommendedName>
        <fullName evidence="1">diguanylate cyclase</fullName>
        <ecNumber evidence="1">2.7.7.65</ecNumber>
    </recommendedName>
</protein>
<evidence type="ECO:0000313" key="5">
    <source>
        <dbReference type="Proteomes" id="UP000315700"/>
    </source>
</evidence>
<dbReference type="NCBIfam" id="TIGR00254">
    <property type="entry name" value="GGDEF"/>
    <property type="match status" value="1"/>
</dbReference>
<evidence type="ECO:0000256" key="2">
    <source>
        <dbReference type="ARBA" id="ARBA00034247"/>
    </source>
</evidence>